<accession>A0A1E3W6J6</accession>
<organism evidence="2 3">
    <name type="scientific">Methyloceanibacter superfactus</name>
    <dbReference type="NCBI Taxonomy" id="1774969"/>
    <lineage>
        <taxon>Bacteria</taxon>
        <taxon>Pseudomonadati</taxon>
        <taxon>Pseudomonadota</taxon>
        <taxon>Alphaproteobacteria</taxon>
        <taxon>Hyphomicrobiales</taxon>
        <taxon>Hyphomicrobiaceae</taxon>
        <taxon>Methyloceanibacter</taxon>
    </lineage>
</organism>
<keyword evidence="1" id="KW-0732">Signal</keyword>
<proteinExistence type="predicted"/>
<evidence type="ECO:0000313" key="3">
    <source>
        <dbReference type="Proteomes" id="UP000094472"/>
    </source>
</evidence>
<gene>
    <name evidence="2" type="ORF">AUC69_07000</name>
</gene>
<feature type="signal peptide" evidence="1">
    <location>
        <begin position="1"/>
        <end position="20"/>
    </location>
</feature>
<dbReference type="EMBL" id="LPWF01000008">
    <property type="protein sequence ID" value="ODS01411.1"/>
    <property type="molecule type" value="Genomic_DNA"/>
</dbReference>
<dbReference type="AlphaFoldDB" id="A0A1E3W6J6"/>
<comment type="caution">
    <text evidence="2">The sequence shown here is derived from an EMBL/GenBank/DDBJ whole genome shotgun (WGS) entry which is preliminary data.</text>
</comment>
<evidence type="ECO:0008006" key="4">
    <source>
        <dbReference type="Google" id="ProtNLM"/>
    </source>
</evidence>
<dbReference type="Proteomes" id="UP000094472">
    <property type="component" value="Unassembled WGS sequence"/>
</dbReference>
<name>A0A1E3W6J6_9HYPH</name>
<feature type="chain" id="PRO_5009139010" description="DUF3828 domain-containing protein" evidence="1">
    <location>
        <begin position="21"/>
        <end position="145"/>
    </location>
</feature>
<sequence>MLLVAAVSLALINLPGPLAAEDVTAAAYVESLYADRENHGGDPRYTPRLDRLWAECQALEEQTGDACVDYDMFVQGNDFKLTDLTFETNAAEGNTATVTARFKNFGQPATVVFDLLHDDKGWMIEEMTSGCATLTTQLTDLPEKC</sequence>
<reference evidence="2 3" key="1">
    <citation type="journal article" date="2016" name="Environ. Microbiol.">
        <title>New Methyloceanibacter diversity from North Sea sediments includes methanotroph containing solely the soluble methane monooxygenase.</title>
        <authorList>
            <person name="Vekeman B."/>
            <person name="Kerckhof F.M."/>
            <person name="Cremers G."/>
            <person name="de Vos P."/>
            <person name="Vandamme P."/>
            <person name="Boon N."/>
            <person name="Op den Camp H.J."/>
            <person name="Heylen K."/>
        </authorList>
    </citation>
    <scope>NUCLEOTIDE SEQUENCE [LARGE SCALE GENOMIC DNA]</scope>
    <source>
        <strain evidence="2 3">R-67175</strain>
    </source>
</reference>
<protein>
    <recommendedName>
        <fullName evidence="4">DUF3828 domain-containing protein</fullName>
    </recommendedName>
</protein>
<evidence type="ECO:0000256" key="1">
    <source>
        <dbReference type="SAM" id="SignalP"/>
    </source>
</evidence>
<keyword evidence="3" id="KW-1185">Reference proteome</keyword>
<evidence type="ECO:0000313" key="2">
    <source>
        <dbReference type="EMBL" id="ODS01411.1"/>
    </source>
</evidence>